<sequence length="1416" mass="162069">MTQQHPHGSSENVLERALLAINQSRISCVQKNAPFEETYLIKKKKYDHLLDLKFCHVRRGSSVADASTSAVEGEVGGGGDSPPCPHGNLVEILPTCNRKSGRGHSTAYFILRQWCEKLGQDDAAPRKGNLKRADNLSEQEGELNKARGPTCKRPHVPISYVIIGTHQHGQRNAPCSYEEMTVEIPNYDVERKIIKAEWFHKSDHVVSLLTYEQVDTSTLYSFKFKSVIRLINVEGKIKEEVKIVVPDMDVIRRKLKNENLEDIKKELYKMETINISLHLRDATSGQSGTEEMNKRSLPHQHHGNNLQRVQEASPNNDKVNYVQGQNDQDRHTNMGEGNTDGMDKKSPSNHPISNDLDVVSPRSKTDLASDHVLSKEEKKKLAKKNKYKNLVVDYCFGAPSENIPWIETCLFVLLKDGLILIYTPIITNEWYVSYFLMYELNRIGQRVVEKGGGTNGEPADVQRGDGEGRDEEYVEDFLTHYDHFRGVSVREYREKDVWVTFNRGVQHARGGATSRSRGDAQGSEGSVSGSVRGRRCRRYDRRARAAFSYVPYVVNCLRKSTYRSITMLYYNHLVFMVVTDKFGYVFFVLLNYFITPHIVIPTPGQSETDSGKTWKKTMNFLSMKKKKQSFFFNIFNLKDNAIFENLTSADLANLINRDKYDEYYRRVKNGSYEMASLMGKMSQRGTARECAHMEVAYTQGGEDDNGDGTVLRTDSPNDQHHKGENLGEIKIDSIKLTTPKTQKKSLFKERFTKKSNLNEKGKHKHSPGSAYTSDEDITERDDDFFSCYEDNKDIVEKQINEEVNLQLQPLSVLYFDAYYTGMSNVKTIVLNSHNMLCFNNDKVVHLHLVWVKFVSVIFYLIHLKNILCAKLIHEMCKNGLYMSNTVYKAAISFYQFDYYTYLLLDHTKRLNQGTFAGLFAGDNSATRDAAIQWEQGPDNFDRLQSKILYDVQYVLHPVVVQESSSSGSGRKSKSNSSISQGTHPSSDVYLIFTHYINLDSQRKEKLFMSGNISFFTSSLYKNLFLVYDCFKLKIISRPGNTNLNSEGTNETHLLLREKKKCKALCHIPGQARLRNFYINTEVVDDDSIDLNMYANMLSLYVNSRCNDYMNSMIKKNFIFYQGKGAICNMLLNRDARAKGAGSSMLRSGVHKMESTKMMTHMYSGNVGANSSPRLPYSSGSNHVGEHNTEEIDFLKHVFVILHSNENGDGKDIHIRNVTGEESGLAACKKYNFSFGSTIEQVNPEKLINDIKVHVLKGDSKKYDNVPCTTLIKKLIKVKNDYIHVKDYFLTKKKINLDSRPSDIKGKINFLEQVVHVYYFLLDLNFYYENKFEKIKKRIIHSLGVDIIHFIKSHASIQNMSKALIERNTSLVKDIQLCYQKHQLIRDKFNLLRKRILLHSLVNSERFTVKWAPMNEG</sequence>
<feature type="compositionally biased region" description="Low complexity" evidence="1">
    <location>
        <begin position="520"/>
        <end position="531"/>
    </location>
</feature>
<gene>
    <name evidence="2" type="ORF">AK88_03747</name>
</gene>
<evidence type="ECO:0000313" key="2">
    <source>
        <dbReference type="EMBL" id="KJP86643.1"/>
    </source>
</evidence>
<feature type="region of interest" description="Disordered" evidence="1">
    <location>
        <begin position="963"/>
        <end position="982"/>
    </location>
</feature>
<dbReference type="VEuPathDB" id="PlasmoDB:AK88_03747"/>
<feature type="region of interest" description="Disordered" evidence="1">
    <location>
        <begin position="756"/>
        <end position="775"/>
    </location>
</feature>
<dbReference type="OrthoDB" id="370590at2759"/>
<dbReference type="Proteomes" id="UP000054561">
    <property type="component" value="Unassembled WGS sequence"/>
</dbReference>
<reference evidence="2 3" key="1">
    <citation type="submission" date="2014-03" db="EMBL/GenBank/DDBJ databases">
        <title>The Genome Sequence of Plasmodium fragile nilgiri.</title>
        <authorList>
            <consortium name="The Broad Institute Genomics Platform"/>
            <consortium name="The Broad Institute Genome Sequencing Center for Infectious Disease"/>
            <person name="Neafsey D."/>
            <person name="Duraisingh M."/>
            <person name="Young S.K."/>
            <person name="Zeng Q."/>
            <person name="Gargeya S."/>
            <person name="Abouelleil A."/>
            <person name="Alvarado L."/>
            <person name="Chapman S.B."/>
            <person name="Gainer-Dewar J."/>
            <person name="Goldberg J."/>
            <person name="Griggs A."/>
            <person name="Gujja S."/>
            <person name="Hansen M."/>
            <person name="Howarth C."/>
            <person name="Imamovic A."/>
            <person name="Larimer J."/>
            <person name="Pearson M."/>
            <person name="Poon T.W."/>
            <person name="Priest M."/>
            <person name="Roberts A."/>
            <person name="Saif S."/>
            <person name="Shea T."/>
            <person name="Sykes S."/>
            <person name="Wortman J."/>
            <person name="Nusbaum C."/>
            <person name="Birren B."/>
        </authorList>
    </citation>
    <scope>NUCLEOTIDE SEQUENCE [LARGE SCALE GENOMIC DNA]</scope>
    <source>
        <strain evidence="3">nilgiri</strain>
    </source>
</reference>
<feature type="compositionally biased region" description="Polar residues" evidence="1">
    <location>
        <begin position="303"/>
        <end position="326"/>
    </location>
</feature>
<dbReference type="GeneID" id="24269061"/>
<protein>
    <submittedName>
        <fullName evidence="2">Uncharacterized protein</fullName>
    </submittedName>
</protein>
<dbReference type="EMBL" id="KQ001689">
    <property type="protein sequence ID" value="KJP86643.1"/>
    <property type="molecule type" value="Genomic_DNA"/>
</dbReference>
<feature type="compositionally biased region" description="Low complexity" evidence="1">
    <location>
        <begin position="963"/>
        <end position="979"/>
    </location>
</feature>
<evidence type="ECO:0000256" key="1">
    <source>
        <dbReference type="SAM" id="MobiDB-lite"/>
    </source>
</evidence>
<feature type="compositionally biased region" description="Basic and acidic residues" evidence="1">
    <location>
        <begin position="715"/>
        <end position="727"/>
    </location>
</feature>
<feature type="region of interest" description="Disordered" evidence="1">
    <location>
        <begin position="449"/>
        <end position="468"/>
    </location>
</feature>
<feature type="region of interest" description="Disordered" evidence="1">
    <location>
        <begin position="281"/>
        <end position="360"/>
    </location>
</feature>
<evidence type="ECO:0000313" key="3">
    <source>
        <dbReference type="Proteomes" id="UP000054561"/>
    </source>
</evidence>
<accession>A0A0D9QI78</accession>
<organism evidence="2 3">
    <name type="scientific">Plasmodium fragile</name>
    <dbReference type="NCBI Taxonomy" id="5857"/>
    <lineage>
        <taxon>Eukaryota</taxon>
        <taxon>Sar</taxon>
        <taxon>Alveolata</taxon>
        <taxon>Apicomplexa</taxon>
        <taxon>Aconoidasida</taxon>
        <taxon>Haemosporida</taxon>
        <taxon>Plasmodiidae</taxon>
        <taxon>Plasmodium</taxon>
        <taxon>Plasmodium (Plasmodium)</taxon>
    </lineage>
</organism>
<feature type="region of interest" description="Disordered" evidence="1">
    <location>
        <begin position="698"/>
        <end position="727"/>
    </location>
</feature>
<feature type="region of interest" description="Disordered" evidence="1">
    <location>
        <begin position="509"/>
        <end position="531"/>
    </location>
</feature>
<name>A0A0D9QI78_PLAFR</name>
<dbReference type="RefSeq" id="XP_012336780.1">
    <property type="nucleotide sequence ID" value="XM_012481357.1"/>
</dbReference>
<proteinExistence type="predicted"/>
<dbReference type="OMA" id="RCNDYMN"/>
<keyword evidence="3" id="KW-1185">Reference proteome</keyword>